<sequence length="43" mass="4914">MWFFILLAVIAAGFVAYKMRVPLLAKILGQPQSRIERRLNGPK</sequence>
<dbReference type="EMBL" id="JACCAA010000001">
    <property type="protein sequence ID" value="NYG58872.1"/>
    <property type="molecule type" value="Genomic_DNA"/>
</dbReference>
<organism evidence="1 2">
    <name type="scientific">Nocardioides daedukensis</name>
    <dbReference type="NCBI Taxonomy" id="634462"/>
    <lineage>
        <taxon>Bacteria</taxon>
        <taxon>Bacillati</taxon>
        <taxon>Actinomycetota</taxon>
        <taxon>Actinomycetes</taxon>
        <taxon>Propionibacteriales</taxon>
        <taxon>Nocardioidaceae</taxon>
        <taxon>Nocardioides</taxon>
    </lineage>
</organism>
<dbReference type="RefSeq" id="WP_281363719.1">
    <property type="nucleotide sequence ID" value="NZ_JACCAA010000001.1"/>
</dbReference>
<evidence type="ECO:0000313" key="2">
    <source>
        <dbReference type="Proteomes" id="UP000540656"/>
    </source>
</evidence>
<accession>A0A7Y9UQ33</accession>
<gene>
    <name evidence="1" type="ORF">BJ980_001795</name>
</gene>
<dbReference type="Proteomes" id="UP000540656">
    <property type="component" value="Unassembled WGS sequence"/>
</dbReference>
<name>A0A7Y9UQ33_9ACTN</name>
<proteinExistence type="predicted"/>
<reference evidence="1 2" key="1">
    <citation type="submission" date="2020-07" db="EMBL/GenBank/DDBJ databases">
        <title>Sequencing the genomes of 1000 actinobacteria strains.</title>
        <authorList>
            <person name="Klenk H.-P."/>
        </authorList>
    </citation>
    <scope>NUCLEOTIDE SEQUENCE [LARGE SCALE GENOMIC DNA]</scope>
    <source>
        <strain evidence="1 2">DSM 23819</strain>
    </source>
</reference>
<dbReference type="AlphaFoldDB" id="A0A7Y9UQ33"/>
<protein>
    <submittedName>
        <fullName evidence="1">Uncharacterized protein</fullName>
    </submittedName>
</protein>
<evidence type="ECO:0000313" key="1">
    <source>
        <dbReference type="EMBL" id="NYG58872.1"/>
    </source>
</evidence>
<comment type="caution">
    <text evidence="1">The sequence shown here is derived from an EMBL/GenBank/DDBJ whole genome shotgun (WGS) entry which is preliminary data.</text>
</comment>
<keyword evidence="2" id="KW-1185">Reference proteome</keyword>